<dbReference type="EMBL" id="JAINUG010000001">
    <property type="protein sequence ID" value="KAJ8418875.1"/>
    <property type="molecule type" value="Genomic_DNA"/>
</dbReference>
<proteinExistence type="predicted"/>
<gene>
    <name evidence="1" type="ORF">AAFF_G00003740</name>
</gene>
<reference evidence="1" key="1">
    <citation type="journal article" date="2023" name="Science">
        <title>Genome structures resolve the early diversification of teleost fishes.</title>
        <authorList>
            <person name="Parey E."/>
            <person name="Louis A."/>
            <person name="Montfort J."/>
            <person name="Bouchez O."/>
            <person name="Roques C."/>
            <person name="Iampietro C."/>
            <person name="Lluch J."/>
            <person name="Castinel A."/>
            <person name="Donnadieu C."/>
            <person name="Desvignes T."/>
            <person name="Floi Bucao C."/>
            <person name="Jouanno E."/>
            <person name="Wen M."/>
            <person name="Mejri S."/>
            <person name="Dirks R."/>
            <person name="Jansen H."/>
            <person name="Henkel C."/>
            <person name="Chen W.J."/>
            <person name="Zahm M."/>
            <person name="Cabau C."/>
            <person name="Klopp C."/>
            <person name="Thompson A.W."/>
            <person name="Robinson-Rechavi M."/>
            <person name="Braasch I."/>
            <person name="Lecointre G."/>
            <person name="Bobe J."/>
            <person name="Postlethwait J.H."/>
            <person name="Berthelot C."/>
            <person name="Roest Crollius H."/>
            <person name="Guiguen Y."/>
        </authorList>
    </citation>
    <scope>NUCLEOTIDE SEQUENCE</scope>
    <source>
        <strain evidence="1">NC1722</strain>
    </source>
</reference>
<evidence type="ECO:0000313" key="2">
    <source>
        <dbReference type="Proteomes" id="UP001221898"/>
    </source>
</evidence>
<dbReference type="AlphaFoldDB" id="A0AAD7X3K6"/>
<dbReference type="InterPro" id="IPR012337">
    <property type="entry name" value="RNaseH-like_sf"/>
</dbReference>
<sequence length="111" mass="12815">MQLPKHNLIQSCKTRWNSVCDMFDRLVEQRWAVTAVLSDRTITKLQDARTLIMEEIAPVLAMLKCAMTVMSTETQVSISNIYPIIFSLLKTHLQRSEDDSRQVGEFKSKVR</sequence>
<accession>A0AAD7X3K6</accession>
<name>A0AAD7X3K6_9TELE</name>
<keyword evidence="2" id="KW-1185">Reference proteome</keyword>
<evidence type="ECO:0000313" key="1">
    <source>
        <dbReference type="EMBL" id="KAJ8418875.1"/>
    </source>
</evidence>
<comment type="caution">
    <text evidence="1">The sequence shown here is derived from an EMBL/GenBank/DDBJ whole genome shotgun (WGS) entry which is preliminary data.</text>
</comment>
<dbReference type="Proteomes" id="UP001221898">
    <property type="component" value="Unassembled WGS sequence"/>
</dbReference>
<dbReference type="SUPFAM" id="SSF53098">
    <property type="entry name" value="Ribonuclease H-like"/>
    <property type="match status" value="1"/>
</dbReference>
<protein>
    <submittedName>
        <fullName evidence="1">Uncharacterized protein</fullName>
    </submittedName>
</protein>
<organism evidence="1 2">
    <name type="scientific">Aldrovandia affinis</name>
    <dbReference type="NCBI Taxonomy" id="143900"/>
    <lineage>
        <taxon>Eukaryota</taxon>
        <taxon>Metazoa</taxon>
        <taxon>Chordata</taxon>
        <taxon>Craniata</taxon>
        <taxon>Vertebrata</taxon>
        <taxon>Euteleostomi</taxon>
        <taxon>Actinopterygii</taxon>
        <taxon>Neopterygii</taxon>
        <taxon>Teleostei</taxon>
        <taxon>Notacanthiformes</taxon>
        <taxon>Halosauridae</taxon>
        <taxon>Aldrovandia</taxon>
    </lineage>
</organism>